<dbReference type="Proteomes" id="UP000256561">
    <property type="component" value="Unassembled WGS sequence"/>
</dbReference>
<name>A0A3D8MEI9_9ALTE</name>
<keyword evidence="2" id="KW-0001">2Fe-2S</keyword>
<proteinExistence type="predicted"/>
<dbReference type="InterPro" id="IPR050415">
    <property type="entry name" value="MRET"/>
</dbReference>
<dbReference type="CDD" id="cd06185">
    <property type="entry name" value="PDR_like"/>
    <property type="match status" value="1"/>
</dbReference>
<evidence type="ECO:0000313" key="11">
    <source>
        <dbReference type="Proteomes" id="UP000256561"/>
    </source>
</evidence>
<dbReference type="Gene3D" id="3.10.20.30">
    <property type="match status" value="1"/>
</dbReference>
<evidence type="ECO:0000256" key="2">
    <source>
        <dbReference type="ARBA" id="ARBA00022714"/>
    </source>
</evidence>
<reference evidence="11" key="1">
    <citation type="submission" date="2018-08" db="EMBL/GenBank/DDBJ databases">
        <authorList>
            <person name="Zhang J."/>
            <person name="Du Z.-J."/>
        </authorList>
    </citation>
    <scope>NUCLEOTIDE SEQUENCE [LARGE SCALE GENOMIC DNA]</scope>
    <source>
        <strain evidence="11">KCTC 52655</strain>
    </source>
</reference>
<dbReference type="AlphaFoldDB" id="A0A3D8MEI9"/>
<evidence type="ECO:0000313" key="10">
    <source>
        <dbReference type="EMBL" id="RDV29237.1"/>
    </source>
</evidence>
<dbReference type="PANTHER" id="PTHR47354">
    <property type="entry name" value="NADH OXIDOREDUCTASE HCR"/>
    <property type="match status" value="1"/>
</dbReference>
<keyword evidence="6" id="KW-0411">Iron-sulfur</keyword>
<dbReference type="InterPro" id="IPR017927">
    <property type="entry name" value="FAD-bd_FR_type"/>
</dbReference>
<protein>
    <submittedName>
        <fullName evidence="10">Oxidoreductase</fullName>
    </submittedName>
</protein>
<dbReference type="SUPFAM" id="SSF52343">
    <property type="entry name" value="Ferredoxin reductase-like, C-terminal NADP-linked domain"/>
    <property type="match status" value="1"/>
</dbReference>
<dbReference type="PRINTS" id="PR00409">
    <property type="entry name" value="PHDIOXRDTASE"/>
</dbReference>
<dbReference type="SUPFAM" id="SSF63380">
    <property type="entry name" value="Riboflavin synthase domain-like"/>
    <property type="match status" value="1"/>
</dbReference>
<keyword evidence="11" id="KW-1185">Reference proteome</keyword>
<keyword evidence="3" id="KW-0479">Metal-binding</keyword>
<dbReference type="EMBL" id="QRHA01000001">
    <property type="protein sequence ID" value="RDV29237.1"/>
    <property type="molecule type" value="Genomic_DNA"/>
</dbReference>
<dbReference type="GO" id="GO:0016491">
    <property type="term" value="F:oxidoreductase activity"/>
    <property type="evidence" value="ECO:0007669"/>
    <property type="project" value="UniProtKB-KW"/>
</dbReference>
<evidence type="ECO:0000256" key="1">
    <source>
        <dbReference type="ARBA" id="ARBA00022630"/>
    </source>
</evidence>
<dbReference type="PROSITE" id="PS51085">
    <property type="entry name" value="2FE2S_FER_2"/>
    <property type="match status" value="1"/>
</dbReference>
<dbReference type="RefSeq" id="WP_115591527.1">
    <property type="nucleotide sequence ID" value="NZ_QRHA01000001.1"/>
</dbReference>
<evidence type="ECO:0000256" key="6">
    <source>
        <dbReference type="ARBA" id="ARBA00023014"/>
    </source>
</evidence>
<dbReference type="InterPro" id="IPR039261">
    <property type="entry name" value="FNR_nucleotide-bd"/>
</dbReference>
<evidence type="ECO:0000256" key="4">
    <source>
        <dbReference type="ARBA" id="ARBA00023002"/>
    </source>
</evidence>
<keyword evidence="1" id="KW-0285">Flavoprotein</keyword>
<dbReference type="InterPro" id="IPR012675">
    <property type="entry name" value="Beta-grasp_dom_sf"/>
</dbReference>
<evidence type="ECO:0000256" key="5">
    <source>
        <dbReference type="ARBA" id="ARBA00023004"/>
    </source>
</evidence>
<dbReference type="Gene3D" id="3.40.50.80">
    <property type="entry name" value="Nucleotide-binding domain of ferredoxin-NADP reductase (FNR) module"/>
    <property type="match status" value="1"/>
</dbReference>
<dbReference type="GO" id="GO:0051537">
    <property type="term" value="F:2 iron, 2 sulfur cluster binding"/>
    <property type="evidence" value="ECO:0007669"/>
    <property type="project" value="UniProtKB-KW"/>
</dbReference>
<sequence>MTQLNKTPLKVKSITQETASIRTIKLVRADGGELPAPPAGSHIMLHLPNGLVRQYSLTNAQSETDAYRLSILLDEHSRGGSAYLHQQVNVGDELVVSGPKSQFPLVLGAETSLLIGGGIGVTPLLSMAKTLHQQGQNFELHYCARHQRDAAFVKQLRNCEFADRVHFYFSRDPDGERLNFNTLLHDIVAGRHLFCCGPNAMMDAVAQAASHWPRGSVHFEKFKADNHQVYEDIPFQLVLERSNKTFTVPADKSALDVLHDNGYDIDNVCGEGICGACLINVVDGEVEHRDGILSEDEKSANDIMTLCCSRAKSDTLVIEL</sequence>
<dbReference type="Pfam" id="PF00175">
    <property type="entry name" value="NAD_binding_1"/>
    <property type="match status" value="1"/>
</dbReference>
<dbReference type="OrthoDB" id="9801223at2"/>
<evidence type="ECO:0000256" key="3">
    <source>
        <dbReference type="ARBA" id="ARBA00022723"/>
    </source>
</evidence>
<gene>
    <name evidence="10" type="ORF">DXV75_01905</name>
</gene>
<dbReference type="InterPro" id="IPR017938">
    <property type="entry name" value="Riboflavin_synthase-like_b-brl"/>
</dbReference>
<organism evidence="10 11">
    <name type="scientific">Alteromonas aestuariivivens</name>
    <dbReference type="NCBI Taxonomy" id="1938339"/>
    <lineage>
        <taxon>Bacteria</taxon>
        <taxon>Pseudomonadati</taxon>
        <taxon>Pseudomonadota</taxon>
        <taxon>Gammaproteobacteria</taxon>
        <taxon>Alteromonadales</taxon>
        <taxon>Alteromonadaceae</taxon>
        <taxon>Alteromonas/Salinimonas group</taxon>
        <taxon>Alteromonas</taxon>
    </lineage>
</organism>
<dbReference type="PROSITE" id="PS51384">
    <property type="entry name" value="FAD_FR"/>
    <property type="match status" value="1"/>
</dbReference>
<dbReference type="InterPro" id="IPR036010">
    <property type="entry name" value="2Fe-2S_ferredoxin-like_sf"/>
</dbReference>
<feature type="domain" description="FAD-binding FR-type" evidence="9">
    <location>
        <begin position="4"/>
        <end position="106"/>
    </location>
</feature>
<accession>A0A3D8MEI9</accession>
<dbReference type="Pfam" id="PF00111">
    <property type="entry name" value="Fer2"/>
    <property type="match status" value="1"/>
</dbReference>
<keyword evidence="7" id="KW-0830">Ubiquinone</keyword>
<dbReference type="PANTHER" id="PTHR47354:SF1">
    <property type="entry name" value="CARNITINE MONOOXYGENASE REDUCTASE SUBUNIT"/>
    <property type="match status" value="1"/>
</dbReference>
<dbReference type="SUPFAM" id="SSF54292">
    <property type="entry name" value="2Fe-2S ferredoxin-like"/>
    <property type="match status" value="1"/>
</dbReference>
<comment type="caution">
    <text evidence="10">The sequence shown here is derived from an EMBL/GenBank/DDBJ whole genome shotgun (WGS) entry which is preliminary data.</text>
</comment>
<dbReference type="Gene3D" id="2.40.30.10">
    <property type="entry name" value="Translation factors"/>
    <property type="match status" value="1"/>
</dbReference>
<keyword evidence="4" id="KW-0560">Oxidoreductase</keyword>
<dbReference type="InterPro" id="IPR001433">
    <property type="entry name" value="OxRdtase_FAD/NAD-bd"/>
</dbReference>
<evidence type="ECO:0000256" key="7">
    <source>
        <dbReference type="ARBA" id="ARBA00023075"/>
    </source>
</evidence>
<evidence type="ECO:0000259" key="8">
    <source>
        <dbReference type="PROSITE" id="PS51085"/>
    </source>
</evidence>
<dbReference type="CDD" id="cd00207">
    <property type="entry name" value="fer2"/>
    <property type="match status" value="1"/>
</dbReference>
<dbReference type="GO" id="GO:0046872">
    <property type="term" value="F:metal ion binding"/>
    <property type="evidence" value="ECO:0007669"/>
    <property type="project" value="UniProtKB-KW"/>
</dbReference>
<dbReference type="InterPro" id="IPR001041">
    <property type="entry name" value="2Fe-2S_ferredoxin-type"/>
</dbReference>
<dbReference type="PROSITE" id="PS00197">
    <property type="entry name" value="2FE2S_FER_1"/>
    <property type="match status" value="1"/>
</dbReference>
<evidence type="ECO:0000259" key="9">
    <source>
        <dbReference type="PROSITE" id="PS51384"/>
    </source>
</evidence>
<keyword evidence="5" id="KW-0408">Iron</keyword>
<dbReference type="InterPro" id="IPR006058">
    <property type="entry name" value="2Fe2S_fd_BS"/>
</dbReference>
<feature type="domain" description="2Fe-2S ferredoxin-type" evidence="8">
    <location>
        <begin position="235"/>
        <end position="320"/>
    </location>
</feature>